<keyword evidence="2" id="KW-0489">Methyltransferase</keyword>
<dbReference type="InterPro" id="IPR002941">
    <property type="entry name" value="DNA_methylase_N4/N6"/>
</dbReference>
<protein>
    <recommendedName>
        <fullName evidence="4">DNA methylase N-4/N-6 domain-containing protein</fullName>
    </recommendedName>
</protein>
<reference evidence="5" key="1">
    <citation type="journal article" date="2015" name="Nature">
        <title>Complex archaea that bridge the gap between prokaryotes and eukaryotes.</title>
        <authorList>
            <person name="Spang A."/>
            <person name="Saw J.H."/>
            <person name="Jorgensen S.L."/>
            <person name="Zaremba-Niedzwiedzka K."/>
            <person name="Martijn J."/>
            <person name="Lind A.E."/>
            <person name="van Eijk R."/>
            <person name="Schleper C."/>
            <person name="Guy L."/>
            <person name="Ettema T.J."/>
        </authorList>
    </citation>
    <scope>NUCLEOTIDE SEQUENCE</scope>
</reference>
<proteinExistence type="inferred from homology"/>
<name>A0A0F9FSE8_9ZZZZ</name>
<dbReference type="GO" id="GO:0003677">
    <property type="term" value="F:DNA binding"/>
    <property type="evidence" value="ECO:0007669"/>
    <property type="project" value="InterPro"/>
</dbReference>
<organism evidence="5">
    <name type="scientific">marine sediment metagenome</name>
    <dbReference type="NCBI Taxonomy" id="412755"/>
    <lineage>
        <taxon>unclassified sequences</taxon>
        <taxon>metagenomes</taxon>
        <taxon>ecological metagenomes</taxon>
    </lineage>
</organism>
<accession>A0A0F9FSE8</accession>
<evidence type="ECO:0000256" key="2">
    <source>
        <dbReference type="ARBA" id="ARBA00022603"/>
    </source>
</evidence>
<dbReference type="Pfam" id="PF01555">
    <property type="entry name" value="N6_N4_Mtase"/>
    <property type="match status" value="1"/>
</dbReference>
<dbReference type="SUPFAM" id="SSF53335">
    <property type="entry name" value="S-adenosyl-L-methionine-dependent methyltransferases"/>
    <property type="match status" value="1"/>
</dbReference>
<dbReference type="InterPro" id="IPR002052">
    <property type="entry name" value="DNA_methylase_N6_adenine_CS"/>
</dbReference>
<comment type="caution">
    <text evidence="5">The sequence shown here is derived from an EMBL/GenBank/DDBJ whole genome shotgun (WGS) entry which is preliminary data.</text>
</comment>
<dbReference type="AlphaFoldDB" id="A0A0F9FSE8"/>
<dbReference type="Gene3D" id="3.40.50.150">
    <property type="entry name" value="Vaccinia Virus protein VP39"/>
    <property type="match status" value="1"/>
</dbReference>
<comment type="similarity">
    <text evidence="1">Belongs to the N(4)/N(6)-methyltransferase family.</text>
</comment>
<evidence type="ECO:0000313" key="5">
    <source>
        <dbReference type="EMBL" id="KKL89439.1"/>
    </source>
</evidence>
<dbReference type="GO" id="GO:0008170">
    <property type="term" value="F:N-methyltransferase activity"/>
    <property type="evidence" value="ECO:0007669"/>
    <property type="project" value="InterPro"/>
</dbReference>
<dbReference type="PROSITE" id="PS00092">
    <property type="entry name" value="N6_MTASE"/>
    <property type="match status" value="1"/>
</dbReference>
<keyword evidence="3" id="KW-0808">Transferase</keyword>
<sequence length="115" mass="13278">MRTIRRNSIDTIITDPPYALKFMGKAWDYELPSVRCFKRMLRIAKPGAILLCFGGTRTFHRMACNIEDAGWIIKDCIMWIYGSGFPKSHNIGKAIQKQAEKELRKQGVKGDIEWK</sequence>
<dbReference type="GO" id="GO:0032259">
    <property type="term" value="P:methylation"/>
    <property type="evidence" value="ECO:0007669"/>
    <property type="project" value="UniProtKB-KW"/>
</dbReference>
<evidence type="ECO:0000259" key="4">
    <source>
        <dbReference type="Pfam" id="PF01555"/>
    </source>
</evidence>
<evidence type="ECO:0000256" key="1">
    <source>
        <dbReference type="ARBA" id="ARBA00006594"/>
    </source>
</evidence>
<feature type="domain" description="DNA methylase N-4/N-6" evidence="4">
    <location>
        <begin position="9"/>
        <end position="89"/>
    </location>
</feature>
<dbReference type="InterPro" id="IPR029063">
    <property type="entry name" value="SAM-dependent_MTases_sf"/>
</dbReference>
<dbReference type="EMBL" id="LAZR01020285">
    <property type="protein sequence ID" value="KKL89439.1"/>
    <property type="molecule type" value="Genomic_DNA"/>
</dbReference>
<evidence type="ECO:0000256" key="3">
    <source>
        <dbReference type="ARBA" id="ARBA00022679"/>
    </source>
</evidence>
<gene>
    <name evidence="5" type="ORF">LCGC14_1914680</name>
</gene>